<keyword evidence="7 17" id="KW-0812">Transmembrane</keyword>
<dbReference type="InterPro" id="IPR003661">
    <property type="entry name" value="HisK_dim/P_dom"/>
</dbReference>
<dbReference type="RefSeq" id="WP_124924545.1">
    <property type="nucleotide sequence ID" value="NZ_BMOH01000001.1"/>
</dbReference>
<keyword evidence="9" id="KW-0418">Kinase</keyword>
<feature type="domain" description="Histidine kinase" evidence="18">
    <location>
        <begin position="288"/>
        <end position="509"/>
    </location>
</feature>
<dbReference type="SUPFAM" id="SSF52172">
    <property type="entry name" value="CheY-like"/>
    <property type="match status" value="1"/>
</dbReference>
<keyword evidence="4" id="KW-1003">Cell membrane</keyword>
<keyword evidence="23" id="KW-1185">Reference proteome</keyword>
<dbReference type="SMART" id="SM00304">
    <property type="entry name" value="HAMP"/>
    <property type="match status" value="1"/>
</dbReference>
<protein>
    <recommendedName>
        <fullName evidence="3">histidine kinase</fullName>
        <ecNumber evidence="3">2.7.13.3</ecNumber>
    </recommendedName>
</protein>
<dbReference type="CDD" id="cd00082">
    <property type="entry name" value="HisKA"/>
    <property type="match status" value="1"/>
</dbReference>
<feature type="coiled-coil region" evidence="16">
    <location>
        <begin position="226"/>
        <end position="253"/>
    </location>
</feature>
<dbReference type="InterPro" id="IPR011006">
    <property type="entry name" value="CheY-like_superfamily"/>
</dbReference>
<dbReference type="PANTHER" id="PTHR45339">
    <property type="entry name" value="HYBRID SIGNAL TRANSDUCTION HISTIDINE KINASE J"/>
    <property type="match status" value="1"/>
</dbReference>
<evidence type="ECO:0000256" key="5">
    <source>
        <dbReference type="ARBA" id="ARBA00022553"/>
    </source>
</evidence>
<dbReference type="AlphaFoldDB" id="A0A3P1SW88"/>
<dbReference type="EMBL" id="RQXV01000001">
    <property type="protein sequence ID" value="RRD01472.1"/>
    <property type="molecule type" value="Genomic_DNA"/>
</dbReference>
<dbReference type="CDD" id="cd06225">
    <property type="entry name" value="HAMP"/>
    <property type="match status" value="1"/>
</dbReference>
<keyword evidence="16" id="KW-0175">Coiled coil</keyword>
<reference evidence="22 23" key="1">
    <citation type="submission" date="2018-11" db="EMBL/GenBank/DDBJ databases">
        <title>The draft genome sequence of Amphritea balenae JAMM 1525T.</title>
        <authorList>
            <person name="Fang Z."/>
            <person name="Zhang Y."/>
            <person name="Han X."/>
        </authorList>
    </citation>
    <scope>NUCLEOTIDE SEQUENCE [LARGE SCALE GENOMIC DNA]</scope>
    <source>
        <strain evidence="22 23">JAMM 1525</strain>
    </source>
</reference>
<dbReference type="SMART" id="SM00073">
    <property type="entry name" value="HPT"/>
    <property type="match status" value="1"/>
</dbReference>
<dbReference type="PROSITE" id="PS50110">
    <property type="entry name" value="RESPONSE_REGULATORY"/>
    <property type="match status" value="1"/>
</dbReference>
<evidence type="ECO:0000256" key="4">
    <source>
        <dbReference type="ARBA" id="ARBA00022475"/>
    </source>
</evidence>
<dbReference type="Gene3D" id="3.30.565.10">
    <property type="entry name" value="Histidine kinase-like ATPase, C-terminal domain"/>
    <property type="match status" value="1"/>
</dbReference>
<evidence type="ECO:0000256" key="2">
    <source>
        <dbReference type="ARBA" id="ARBA00004651"/>
    </source>
</evidence>
<dbReference type="InterPro" id="IPR005467">
    <property type="entry name" value="His_kinase_dom"/>
</dbReference>
<evidence type="ECO:0000256" key="12">
    <source>
        <dbReference type="ARBA" id="ARBA00023012"/>
    </source>
</evidence>
<keyword evidence="10" id="KW-0067">ATP-binding</keyword>
<evidence type="ECO:0000259" key="21">
    <source>
        <dbReference type="PROSITE" id="PS50894"/>
    </source>
</evidence>
<comment type="subcellular location">
    <subcellularLocation>
        <location evidence="2">Cell membrane</location>
        <topology evidence="2">Multi-pass membrane protein</topology>
    </subcellularLocation>
</comment>
<dbReference type="PROSITE" id="PS50885">
    <property type="entry name" value="HAMP"/>
    <property type="match status" value="1"/>
</dbReference>
<evidence type="ECO:0000256" key="16">
    <source>
        <dbReference type="SAM" id="Coils"/>
    </source>
</evidence>
<dbReference type="OrthoDB" id="6724607at2"/>
<feature type="domain" description="Response regulatory" evidence="19">
    <location>
        <begin position="529"/>
        <end position="647"/>
    </location>
</feature>
<feature type="transmembrane region" description="Helical" evidence="17">
    <location>
        <begin position="20"/>
        <end position="44"/>
    </location>
</feature>
<feature type="transmembrane region" description="Helical" evidence="17">
    <location>
        <begin position="160"/>
        <end position="182"/>
    </location>
</feature>
<accession>A0A3P1SW88</accession>
<dbReference type="SUPFAM" id="SSF47226">
    <property type="entry name" value="Histidine-containing phosphotransfer domain, HPT domain"/>
    <property type="match status" value="1"/>
</dbReference>
<evidence type="ECO:0000259" key="20">
    <source>
        <dbReference type="PROSITE" id="PS50885"/>
    </source>
</evidence>
<dbReference type="PROSITE" id="PS50109">
    <property type="entry name" value="HIS_KIN"/>
    <property type="match status" value="1"/>
</dbReference>
<feature type="modified residue" description="4-aspartylphosphate" evidence="15">
    <location>
        <position position="578"/>
    </location>
</feature>
<evidence type="ECO:0000256" key="7">
    <source>
        <dbReference type="ARBA" id="ARBA00022692"/>
    </source>
</evidence>
<evidence type="ECO:0000313" key="23">
    <source>
        <dbReference type="Proteomes" id="UP000267535"/>
    </source>
</evidence>
<evidence type="ECO:0000256" key="15">
    <source>
        <dbReference type="PROSITE-ProRule" id="PRU00169"/>
    </source>
</evidence>
<dbReference type="InterPro" id="IPR003594">
    <property type="entry name" value="HATPase_dom"/>
</dbReference>
<comment type="caution">
    <text evidence="22">The sequence shown here is derived from an EMBL/GenBank/DDBJ whole genome shotgun (WGS) entry which is preliminary data.</text>
</comment>
<evidence type="ECO:0000256" key="3">
    <source>
        <dbReference type="ARBA" id="ARBA00012438"/>
    </source>
</evidence>
<feature type="modified residue" description="Phosphohistidine" evidence="14">
    <location>
        <position position="718"/>
    </location>
</feature>
<evidence type="ECO:0000256" key="9">
    <source>
        <dbReference type="ARBA" id="ARBA00022777"/>
    </source>
</evidence>
<dbReference type="InterPro" id="IPR036890">
    <property type="entry name" value="HATPase_C_sf"/>
</dbReference>
<dbReference type="InterPro" id="IPR036641">
    <property type="entry name" value="HPT_dom_sf"/>
</dbReference>
<evidence type="ECO:0000256" key="10">
    <source>
        <dbReference type="ARBA" id="ARBA00022840"/>
    </source>
</evidence>
<dbReference type="GO" id="GO:0000155">
    <property type="term" value="F:phosphorelay sensor kinase activity"/>
    <property type="evidence" value="ECO:0007669"/>
    <property type="project" value="InterPro"/>
</dbReference>
<dbReference type="CDD" id="cd16922">
    <property type="entry name" value="HATPase_EvgS-ArcB-TorS-like"/>
    <property type="match status" value="1"/>
</dbReference>
<sequence>MKQPKGLLSKITRYSSEHPLGFRIMVYVCGCSFLFILFSTALQLTLDYRREFRAIDQQVELVRSSYLASLAKSLWDVDQAQIELQLKGIHNLPDVSYLVLKNADTGETSVEGELNSFPDNPLQSHSFNLIHTTPEQQRNLGQLEVNFDLKAVYQRIWSRGFSILLTQTLLVVLIVLVILIIFQRKITRHLEAMANYSRDIGAGQLEHSLTLNRQPPKNSDELDQLVTALNDMRQSIRQEIRRREQEQEELRYNRDQLQTMVERRTASLLQAKDAAEEASNAKSRFLSTMSHEIRTPMNGMLGMIQLLENSQLDSRQRQHIQVLHDSTNALLETFNNVLEYGRLVEGAYSISPTRFSLKNLLHNLTALLTPEANRKQLNLQLHYSADVADLFHTEESSLRQIITNLLSNAIKFTDQGDVKLSVELLAQSADTQKLRFSISDSGIGIEPELQQHIFDRFTQADETITRRFGGTGLGLAICKELAEHLDGQIGVTSQPGTGSIFWLELNLPLADPATTAETPVSLQHSRCQQILLVEDVEINQQVVLGLLEEQQHQVTIAGDGIKALKLGREQHFDLILMDMHLPGLSGLEVSARLNNDPDCINHNTRIIALTASVRPEDIHNYLEAGISSVIAKPVHKEQLLQAIAGITNIAQPDTPQSQLDADSPLLDQAIIRVHQQMLGSEKLATLMQGFCKVHDELWPVLQQSIQATDDYEISQQAHKLAGACDTIGFTQASHLLRQLEQQADNSETPQYEFLQTLQQVMAESLSLARQWKS</sequence>
<dbReference type="Gene3D" id="1.20.120.160">
    <property type="entry name" value="HPT domain"/>
    <property type="match status" value="1"/>
</dbReference>
<organism evidence="22 23">
    <name type="scientific">Amphritea balenae</name>
    <dbReference type="NCBI Taxonomy" id="452629"/>
    <lineage>
        <taxon>Bacteria</taxon>
        <taxon>Pseudomonadati</taxon>
        <taxon>Pseudomonadota</taxon>
        <taxon>Gammaproteobacteria</taxon>
        <taxon>Oceanospirillales</taxon>
        <taxon>Oceanospirillaceae</taxon>
        <taxon>Amphritea</taxon>
    </lineage>
</organism>
<evidence type="ECO:0000256" key="13">
    <source>
        <dbReference type="ARBA" id="ARBA00023136"/>
    </source>
</evidence>
<dbReference type="Gene3D" id="1.10.287.130">
    <property type="match status" value="1"/>
</dbReference>
<evidence type="ECO:0000259" key="19">
    <source>
        <dbReference type="PROSITE" id="PS50110"/>
    </source>
</evidence>
<dbReference type="Proteomes" id="UP000267535">
    <property type="component" value="Unassembled WGS sequence"/>
</dbReference>
<dbReference type="InterPro" id="IPR004358">
    <property type="entry name" value="Sig_transdc_His_kin-like_C"/>
</dbReference>
<dbReference type="Pfam" id="PF02518">
    <property type="entry name" value="HATPase_c"/>
    <property type="match status" value="1"/>
</dbReference>
<dbReference type="SUPFAM" id="SSF55874">
    <property type="entry name" value="ATPase domain of HSP90 chaperone/DNA topoisomerase II/histidine kinase"/>
    <property type="match status" value="1"/>
</dbReference>
<keyword evidence="5 15" id="KW-0597">Phosphoprotein</keyword>
<dbReference type="EC" id="2.7.13.3" evidence="3"/>
<evidence type="ECO:0000259" key="18">
    <source>
        <dbReference type="PROSITE" id="PS50109"/>
    </source>
</evidence>
<dbReference type="InterPro" id="IPR036097">
    <property type="entry name" value="HisK_dim/P_sf"/>
</dbReference>
<dbReference type="Gene3D" id="3.40.50.2300">
    <property type="match status" value="1"/>
</dbReference>
<keyword evidence="8" id="KW-0547">Nucleotide-binding</keyword>
<keyword evidence="11 17" id="KW-1133">Transmembrane helix</keyword>
<dbReference type="InterPro" id="IPR003660">
    <property type="entry name" value="HAMP_dom"/>
</dbReference>
<feature type="domain" description="HPt" evidence="21">
    <location>
        <begin position="679"/>
        <end position="771"/>
    </location>
</feature>
<dbReference type="Pfam" id="PF17149">
    <property type="entry name" value="CHASE5"/>
    <property type="match status" value="1"/>
</dbReference>
<dbReference type="GO" id="GO:0005886">
    <property type="term" value="C:plasma membrane"/>
    <property type="evidence" value="ECO:0007669"/>
    <property type="project" value="UniProtKB-SubCell"/>
</dbReference>
<comment type="catalytic activity">
    <reaction evidence="1">
        <text>ATP + protein L-histidine = ADP + protein N-phospho-L-histidine.</text>
        <dbReference type="EC" id="2.7.13.3"/>
    </reaction>
</comment>
<evidence type="ECO:0000256" key="14">
    <source>
        <dbReference type="PROSITE-ProRule" id="PRU00110"/>
    </source>
</evidence>
<evidence type="ECO:0000256" key="11">
    <source>
        <dbReference type="ARBA" id="ARBA00022989"/>
    </source>
</evidence>
<feature type="domain" description="HAMP" evidence="20">
    <location>
        <begin position="184"/>
        <end position="241"/>
    </location>
</feature>
<evidence type="ECO:0000256" key="1">
    <source>
        <dbReference type="ARBA" id="ARBA00000085"/>
    </source>
</evidence>
<dbReference type="SUPFAM" id="SSF47384">
    <property type="entry name" value="Homodimeric domain of signal transducing histidine kinase"/>
    <property type="match status" value="1"/>
</dbReference>
<dbReference type="FunFam" id="3.30.565.10:FF:000010">
    <property type="entry name" value="Sensor histidine kinase RcsC"/>
    <property type="match status" value="1"/>
</dbReference>
<dbReference type="PANTHER" id="PTHR45339:SF1">
    <property type="entry name" value="HYBRID SIGNAL TRANSDUCTION HISTIDINE KINASE J"/>
    <property type="match status" value="1"/>
</dbReference>
<dbReference type="PRINTS" id="PR00344">
    <property type="entry name" value="BCTRLSENSOR"/>
</dbReference>
<dbReference type="GO" id="GO:0005524">
    <property type="term" value="F:ATP binding"/>
    <property type="evidence" value="ECO:0007669"/>
    <property type="project" value="UniProtKB-KW"/>
</dbReference>
<dbReference type="SMART" id="SM00387">
    <property type="entry name" value="HATPase_c"/>
    <property type="match status" value="1"/>
</dbReference>
<evidence type="ECO:0000256" key="6">
    <source>
        <dbReference type="ARBA" id="ARBA00022679"/>
    </source>
</evidence>
<dbReference type="Pfam" id="PF00672">
    <property type="entry name" value="HAMP"/>
    <property type="match status" value="1"/>
</dbReference>
<dbReference type="SMART" id="SM00388">
    <property type="entry name" value="HisKA"/>
    <property type="match status" value="1"/>
</dbReference>
<dbReference type="CDD" id="cd17546">
    <property type="entry name" value="REC_hyHK_CKI1_RcsC-like"/>
    <property type="match status" value="1"/>
</dbReference>
<dbReference type="InterPro" id="IPR033414">
    <property type="entry name" value="Sensor_dom"/>
</dbReference>
<dbReference type="InterPro" id="IPR001789">
    <property type="entry name" value="Sig_transdc_resp-reg_receiver"/>
</dbReference>
<dbReference type="Gene3D" id="6.10.340.10">
    <property type="match status" value="1"/>
</dbReference>
<keyword evidence="13 17" id="KW-0472">Membrane</keyword>
<dbReference type="Pfam" id="PF00512">
    <property type="entry name" value="HisKA"/>
    <property type="match status" value="1"/>
</dbReference>
<dbReference type="InterPro" id="IPR008207">
    <property type="entry name" value="Sig_transdc_His_kin_Hpt_dom"/>
</dbReference>
<dbReference type="PROSITE" id="PS50894">
    <property type="entry name" value="HPT"/>
    <property type="match status" value="1"/>
</dbReference>
<gene>
    <name evidence="22" type="ORF">EHS89_02610</name>
</gene>
<evidence type="ECO:0000313" key="22">
    <source>
        <dbReference type="EMBL" id="RRD01472.1"/>
    </source>
</evidence>
<dbReference type="SMART" id="SM00448">
    <property type="entry name" value="REC"/>
    <property type="match status" value="1"/>
</dbReference>
<dbReference type="Pfam" id="PF01627">
    <property type="entry name" value="Hpt"/>
    <property type="match status" value="1"/>
</dbReference>
<name>A0A3P1SW88_9GAMM</name>
<evidence type="ECO:0000256" key="17">
    <source>
        <dbReference type="SAM" id="Phobius"/>
    </source>
</evidence>
<keyword evidence="12" id="KW-0902">Two-component regulatory system</keyword>
<dbReference type="Pfam" id="PF00072">
    <property type="entry name" value="Response_reg"/>
    <property type="match status" value="1"/>
</dbReference>
<proteinExistence type="predicted"/>
<evidence type="ECO:0000256" key="8">
    <source>
        <dbReference type="ARBA" id="ARBA00022741"/>
    </source>
</evidence>
<keyword evidence="6" id="KW-0808">Transferase</keyword>